<feature type="short sequence motif" description="DGA/G" evidence="6">
    <location>
        <begin position="219"/>
        <end position="221"/>
    </location>
</feature>
<evidence type="ECO:0000256" key="3">
    <source>
        <dbReference type="ARBA" id="ARBA00022963"/>
    </source>
</evidence>
<dbReference type="EMBL" id="CP020370">
    <property type="protein sequence ID" value="AUB80091.1"/>
    <property type="molecule type" value="Genomic_DNA"/>
</dbReference>
<evidence type="ECO:0000313" key="10">
    <source>
        <dbReference type="Proteomes" id="UP000232638"/>
    </source>
</evidence>
<evidence type="ECO:0000313" key="9">
    <source>
        <dbReference type="EMBL" id="AUB80091.1"/>
    </source>
</evidence>
<dbReference type="GO" id="GO:0016787">
    <property type="term" value="F:hydrolase activity"/>
    <property type="evidence" value="ECO:0007669"/>
    <property type="project" value="UniProtKB-UniRule"/>
</dbReference>
<evidence type="ECO:0000256" key="2">
    <source>
        <dbReference type="ARBA" id="ARBA00022801"/>
    </source>
</evidence>
<feature type="active site" description="Proton acceptor" evidence="6">
    <location>
        <position position="219"/>
    </location>
</feature>
<comment type="subcellular location">
    <subcellularLocation>
        <location evidence="1">Membrane</location>
    </subcellularLocation>
</comment>
<dbReference type="SUPFAM" id="SSF52151">
    <property type="entry name" value="FabD/lysophospholipase-like"/>
    <property type="match status" value="1"/>
</dbReference>
<feature type="active site" description="Nucleophile" evidence="6">
    <location>
        <position position="73"/>
    </location>
</feature>
<keyword evidence="5" id="KW-0472">Membrane</keyword>
<reference evidence="9 10" key="1">
    <citation type="submission" date="2017-03" db="EMBL/GenBank/DDBJ databases">
        <title>Complete genome sequence of Candidatus 'Thiodictyon syntrophicum' sp. nov. strain Cad16T, a photolithoautotroph purple sulfur bacterium isolated from an alpine meromictic lake.</title>
        <authorList>
            <person name="Luedin S.M."/>
            <person name="Pothier J.F."/>
            <person name="Danza F."/>
            <person name="Storelli N."/>
            <person name="Wittwer M."/>
            <person name="Tonolla M."/>
        </authorList>
    </citation>
    <scope>NUCLEOTIDE SEQUENCE [LARGE SCALE GENOMIC DNA]</scope>
    <source>
        <strain evidence="9 10">Cad16T</strain>
    </source>
</reference>
<dbReference type="Proteomes" id="UP000232638">
    <property type="component" value="Chromosome"/>
</dbReference>
<feature type="domain" description="PNPLA" evidence="8">
    <location>
        <begin position="40"/>
        <end position="232"/>
    </location>
</feature>
<evidence type="ECO:0000256" key="5">
    <source>
        <dbReference type="ARBA" id="ARBA00023136"/>
    </source>
</evidence>
<keyword evidence="3 6" id="KW-0442">Lipid degradation</keyword>
<dbReference type="RefSeq" id="WP_100917900.1">
    <property type="nucleotide sequence ID" value="NZ_CP020370.1"/>
</dbReference>
<dbReference type="CDD" id="cd07205">
    <property type="entry name" value="Pat_PNPLA6_PNPLA7_NTE1_like"/>
    <property type="match status" value="1"/>
</dbReference>
<keyword evidence="4 6" id="KW-0443">Lipid metabolism</keyword>
<keyword evidence="2 6" id="KW-0378">Hydrolase</keyword>
<evidence type="ECO:0000256" key="4">
    <source>
        <dbReference type="ARBA" id="ARBA00023098"/>
    </source>
</evidence>
<dbReference type="GO" id="GO:0019867">
    <property type="term" value="C:outer membrane"/>
    <property type="evidence" value="ECO:0007669"/>
    <property type="project" value="InterPro"/>
</dbReference>
<dbReference type="PANTHER" id="PTHR14226:SF29">
    <property type="entry name" value="NEUROPATHY TARGET ESTERASE SWS"/>
    <property type="match status" value="1"/>
</dbReference>
<keyword evidence="10" id="KW-1185">Reference proteome</keyword>
<dbReference type="InterPro" id="IPR016035">
    <property type="entry name" value="Acyl_Trfase/lysoPLipase"/>
</dbReference>
<organism evidence="9 10">
    <name type="scientific">Candidatus Thiodictyon syntrophicum</name>
    <dbReference type="NCBI Taxonomy" id="1166950"/>
    <lineage>
        <taxon>Bacteria</taxon>
        <taxon>Pseudomonadati</taxon>
        <taxon>Pseudomonadota</taxon>
        <taxon>Gammaproteobacteria</taxon>
        <taxon>Chromatiales</taxon>
        <taxon>Chromatiaceae</taxon>
        <taxon>Thiodictyon</taxon>
    </lineage>
</organism>
<dbReference type="Gene3D" id="2.40.160.50">
    <property type="entry name" value="membrane protein fhac: a member of the omp85/tpsb transporter family"/>
    <property type="match status" value="1"/>
</dbReference>
<dbReference type="KEGG" id="tsy:THSYN_03340"/>
<name>A0A2K8U4X0_9GAMM</name>
<dbReference type="Pfam" id="PF01103">
    <property type="entry name" value="Omp85"/>
    <property type="match status" value="1"/>
</dbReference>
<feature type="short sequence motif" description="GXGXXG" evidence="6">
    <location>
        <begin position="44"/>
        <end position="49"/>
    </location>
</feature>
<dbReference type="InterPro" id="IPR050301">
    <property type="entry name" value="NTE"/>
</dbReference>
<evidence type="ECO:0000256" key="1">
    <source>
        <dbReference type="ARBA" id="ARBA00004370"/>
    </source>
</evidence>
<dbReference type="GO" id="GO:0016042">
    <property type="term" value="P:lipid catabolic process"/>
    <property type="evidence" value="ECO:0007669"/>
    <property type="project" value="UniProtKB-UniRule"/>
</dbReference>
<keyword evidence="7" id="KW-0732">Signal</keyword>
<dbReference type="PANTHER" id="PTHR14226">
    <property type="entry name" value="NEUROPATHY TARGET ESTERASE/SWISS CHEESE D.MELANOGASTER"/>
    <property type="match status" value="1"/>
</dbReference>
<gene>
    <name evidence="9" type="ORF">THSYN_03340</name>
</gene>
<dbReference type="OrthoDB" id="5290098at2"/>
<feature type="short sequence motif" description="GXSXG" evidence="6">
    <location>
        <begin position="71"/>
        <end position="75"/>
    </location>
</feature>
<accession>A0A2K8U4X0</accession>
<dbReference type="Gene3D" id="3.40.1090.10">
    <property type="entry name" value="Cytosolic phospholipase A2 catalytic domain"/>
    <property type="match status" value="2"/>
</dbReference>
<protein>
    <submittedName>
        <fullName evidence="9">Patatin</fullName>
    </submittedName>
</protein>
<dbReference type="AlphaFoldDB" id="A0A2K8U4X0"/>
<evidence type="ECO:0000256" key="6">
    <source>
        <dbReference type="PROSITE-ProRule" id="PRU01161"/>
    </source>
</evidence>
<feature type="signal peptide" evidence="7">
    <location>
        <begin position="1"/>
        <end position="26"/>
    </location>
</feature>
<evidence type="ECO:0000256" key="7">
    <source>
        <dbReference type="SAM" id="SignalP"/>
    </source>
</evidence>
<proteinExistence type="predicted"/>
<feature type="chain" id="PRO_5014855980" evidence="7">
    <location>
        <begin position="27"/>
        <end position="748"/>
    </location>
</feature>
<dbReference type="PROSITE" id="PS51635">
    <property type="entry name" value="PNPLA"/>
    <property type="match status" value="1"/>
</dbReference>
<sequence length="748" mass="81322">MTRYLLTLLALTLAALCLAAPPPTLAADAGARPHRPRIGLVLSGGGARGAAHIGVLKVLEEMRIPIDVVVGTSMGSLVGGGYAAGLSPRELEQRVTQVDWNVLFNDDPPRREWPARRKQLSSNPTFDFSIGVRKGQFKLPAGAIAGQKVQLFFNDLVKGAERVQDFDDLPIPFRAVATDLEDGQMKVFERGPLPVAMRASMSVPTLFAPMQWDNHLYVDGGLVRNLPIDVARGLGVDVIIAVNLGSGYLPRDQLGNIVGVTGQMIAILTEQNVKVSLEQIDRARDVLIEPDLGNITASDFNRAKEAIGTGVKAAEKKESQLARYSVSEADYDAWKRTRFGPGQPVRQVSEVQIAGLETVNPEVFDRLVADQRDRPLDRTRLVADIQKLYGRADFERISYHFKPGPDGRDQLMIDAVEKAWGPGYLSFGVGLLTDNKGDSRFGLRATYNRTWADRLGAAWATEVKLGNAPSLYSEFFQPLDLDRSAFVAPYLGLRMTPESVFLGEQRVARYDMTRGRIGADLGTTLDGTEVRVGLYYGQTQVALDTGSPQLPVGRVVDTGLRASLYYDTRDSAGLPRSGTLLSLDLLNPLQALGADVQYSRTLFTSEAAYSVGKNTVALRMKGGSSFGANMPYYDQFALGGFLNLSGYAYEQFRGNDMGFGALIYYRQIASLSPPLGRGLYLGASLEAGWLSDGDFGDQAIGHVTISREATRYGGSLFFGSDTWIGLAYLALGLTSTGESTIYVMIGRP</sequence>
<dbReference type="InterPro" id="IPR002641">
    <property type="entry name" value="PNPLA_dom"/>
</dbReference>
<dbReference type="Pfam" id="PF01734">
    <property type="entry name" value="Patatin"/>
    <property type="match status" value="1"/>
</dbReference>
<evidence type="ECO:0000259" key="8">
    <source>
        <dbReference type="PROSITE" id="PS51635"/>
    </source>
</evidence>
<dbReference type="InterPro" id="IPR000184">
    <property type="entry name" value="Bac_surfAg_D15"/>
</dbReference>